<organism evidence="2 3">
    <name type="scientific">Draconibacterium orientale</name>
    <dbReference type="NCBI Taxonomy" id="1168034"/>
    <lineage>
        <taxon>Bacteria</taxon>
        <taxon>Pseudomonadati</taxon>
        <taxon>Bacteroidota</taxon>
        <taxon>Bacteroidia</taxon>
        <taxon>Marinilabiliales</taxon>
        <taxon>Prolixibacteraceae</taxon>
        <taxon>Draconibacterium</taxon>
    </lineage>
</organism>
<feature type="transmembrane region" description="Helical" evidence="1">
    <location>
        <begin position="53"/>
        <end position="73"/>
    </location>
</feature>
<feature type="transmembrane region" description="Helical" evidence="1">
    <location>
        <begin position="85"/>
        <end position="107"/>
    </location>
</feature>
<evidence type="ECO:0000256" key="1">
    <source>
        <dbReference type="SAM" id="Phobius"/>
    </source>
</evidence>
<evidence type="ECO:0008006" key="4">
    <source>
        <dbReference type="Google" id="ProtNLM"/>
    </source>
</evidence>
<accession>A0ABN4D3L2</accession>
<dbReference type="PANTHER" id="PTHR40076:SF1">
    <property type="entry name" value="MEMBRANE PROTEIN"/>
    <property type="match status" value="1"/>
</dbReference>
<dbReference type="EMBL" id="CP007451">
    <property type="protein sequence ID" value="AHW61007.1"/>
    <property type="molecule type" value="Genomic_DNA"/>
</dbReference>
<dbReference type="PANTHER" id="PTHR40076">
    <property type="entry name" value="MEMBRANE PROTEIN-RELATED"/>
    <property type="match status" value="1"/>
</dbReference>
<proteinExistence type="predicted"/>
<reference evidence="2 3" key="1">
    <citation type="submission" date="2014-03" db="EMBL/GenBank/DDBJ databases">
        <title>Complete genome sequence of a deeply braunched marine Bacteroidia bacterium Draconibacterium orientale type strain FH5T.</title>
        <authorList>
            <person name="Li X."/>
            <person name="Wang X."/>
            <person name="Xie Z."/>
            <person name="Du Z."/>
            <person name="Chen G."/>
        </authorList>
    </citation>
    <scope>NUCLEOTIDE SEQUENCE [LARGE SCALE GENOMIC DNA]</scope>
    <source>
        <strain evidence="2 3">FH5</strain>
    </source>
</reference>
<name>A0ABN4D3L2_9BACT</name>
<keyword evidence="1" id="KW-0472">Membrane</keyword>
<protein>
    <recommendedName>
        <fullName evidence="4">DUF975 family protein</fullName>
    </recommendedName>
</protein>
<sequence length="261" mass="29367">MFRHRKVPLRKQKTLKTKTLKTKTMESLKYFNLRPSAGGSFSYAWRKIFEKSFPTLLVAVIIVGLLNGPGYGFKGEWNGGDFNNIGLFLFPIALFALAYGFLFVPVIKYGEKRLFLAAIRDEETDLKVMFEGFKTQYLNIVLANLIVAALVTVGIFMLIIPGIIVACRLAFVPYLVMDKELDAIKAIEKSWQMTRGYGWTIFGMAILSFFIYIAGLIVCFVGVIFSLIWVHAAFATLYASVDGEKEDDNPIPILGVNEVEE</sequence>
<feature type="transmembrane region" description="Helical" evidence="1">
    <location>
        <begin position="197"/>
        <end position="230"/>
    </location>
</feature>
<keyword evidence="1" id="KW-0812">Transmembrane</keyword>
<keyword evidence="3" id="KW-1185">Reference proteome</keyword>
<gene>
    <name evidence="2" type="ORF">FH5T_18905</name>
</gene>
<evidence type="ECO:0000313" key="3">
    <source>
        <dbReference type="Proteomes" id="UP000023772"/>
    </source>
</evidence>
<keyword evidence="1" id="KW-1133">Transmembrane helix</keyword>
<evidence type="ECO:0000313" key="2">
    <source>
        <dbReference type="EMBL" id="AHW61007.1"/>
    </source>
</evidence>
<dbReference type="InterPro" id="IPR010380">
    <property type="entry name" value="DUF975"/>
</dbReference>
<dbReference type="Proteomes" id="UP000023772">
    <property type="component" value="Chromosome"/>
</dbReference>